<evidence type="ECO:0000313" key="1">
    <source>
        <dbReference type="EMBL" id="MUN75234.1"/>
    </source>
</evidence>
<proteinExistence type="predicted"/>
<organism evidence="1">
    <name type="scientific">Enterococcus casseliflavus</name>
    <name type="common">Enterococcus flavescens</name>
    <dbReference type="NCBI Taxonomy" id="37734"/>
    <lineage>
        <taxon>Bacteria</taxon>
        <taxon>Bacillati</taxon>
        <taxon>Bacillota</taxon>
        <taxon>Bacilli</taxon>
        <taxon>Lactobacillales</taxon>
        <taxon>Enterococcaceae</taxon>
        <taxon>Enterococcus</taxon>
    </lineage>
</organism>
<dbReference type="AlphaFoldDB" id="A0A6G2FL50"/>
<sequence>MEIPNFLKNDLTNDYLKVFLKNKNIPCSNTNKAELLNILKHSLENKKISEPEFQDFLARFYKYGRNRIVISNIINLTVLNPIMTKSSLEKRLSNAKEPTGYFNEILEISETKESNDSMFYQSIKYDENDRTILFERGYFRDEKVVATDSDGTPIYSYKKVSTWIVIDVENRRFNIHTRDLDPNYFGKNTTIRQTNDTFLDIFKKMFSFTVSSALNEERTLYNIYKHMTETAEAPFKNMITDEIKKEISDLYIRVSDILEYNTSKDKLKIPNRFERLFERGLINQNFEIYSRYEVGKVGIIKRIVFFDGTGANVSAMVKEISENISSYDIYFDTRDTLDERKALNKLWAFWYFKSSLDSKEEKYEVKMEIEDDFYVTHFLRKNILEEVAEYVFQQFRKFEVLNA</sequence>
<dbReference type="RefSeq" id="WP_156237014.1">
    <property type="nucleotide sequence ID" value="NZ_WMHD01000024.1"/>
</dbReference>
<dbReference type="EMBL" id="WMHD01000024">
    <property type="protein sequence ID" value="MUN75234.1"/>
    <property type="molecule type" value="Genomic_DNA"/>
</dbReference>
<name>A0A6G2FL50_ENTCA</name>
<accession>A0A6G2FL50</accession>
<gene>
    <name evidence="1" type="ORF">EZ027_13840</name>
</gene>
<comment type="caution">
    <text evidence="1">The sequence shown here is derived from an EMBL/GenBank/DDBJ whole genome shotgun (WGS) entry which is preliminary data.</text>
</comment>
<protein>
    <submittedName>
        <fullName evidence="1">Uncharacterized protein</fullName>
    </submittedName>
</protein>
<reference evidence="1" key="1">
    <citation type="submission" date="2019-11" db="EMBL/GenBank/DDBJ databases">
        <title>Comparative Genomics of Multidrug-Resistant Enterococcus spp. isolated from Wastewater Treatment Plants.</title>
        <authorList>
            <person name="Sanderson H.A."/>
            <person name="Ortega-Polo R."/>
            <person name="Zaheer R."/>
            <person name="Goji N."/>
            <person name="Amoako K."/>
            <person name="Brown R.S."/>
            <person name="Majury A."/>
            <person name="Liss S.N."/>
            <person name="Mcallister T.A."/>
        </authorList>
    </citation>
    <scope>NUCLEOTIDE SEQUENCE</scope>
    <source>
        <strain evidence="1">B79</strain>
    </source>
</reference>